<dbReference type="CDD" id="cd00756">
    <property type="entry name" value="MoaE"/>
    <property type="match status" value="1"/>
</dbReference>
<proteinExistence type="predicted"/>
<dbReference type="InterPro" id="IPR012675">
    <property type="entry name" value="Beta-grasp_dom_sf"/>
</dbReference>
<dbReference type="InterPro" id="IPR003448">
    <property type="entry name" value="Mopterin_biosynth_MoaE"/>
</dbReference>
<dbReference type="RefSeq" id="WP_013703117.1">
    <property type="nucleotide sequence ID" value="NC_015387.1"/>
</dbReference>
<dbReference type="GO" id="GO:0006777">
    <property type="term" value="P:Mo-molybdopterin cofactor biosynthetic process"/>
    <property type="evidence" value="ECO:0007669"/>
    <property type="project" value="InterPro"/>
</dbReference>
<organism evidence="1 2">
    <name type="scientific">Marinithermus hydrothermalis (strain DSM 14884 / JCM 11576 / T1)</name>
    <dbReference type="NCBI Taxonomy" id="869210"/>
    <lineage>
        <taxon>Bacteria</taxon>
        <taxon>Thermotogati</taxon>
        <taxon>Deinococcota</taxon>
        <taxon>Deinococci</taxon>
        <taxon>Thermales</taxon>
        <taxon>Thermaceae</taxon>
        <taxon>Marinithermus</taxon>
    </lineage>
</organism>
<dbReference type="OrthoDB" id="9803224at2"/>
<dbReference type="Gene3D" id="3.10.20.30">
    <property type="match status" value="1"/>
</dbReference>
<dbReference type="SUPFAM" id="SSF54285">
    <property type="entry name" value="MoaD/ThiS"/>
    <property type="match status" value="1"/>
</dbReference>
<dbReference type="NCBIfam" id="TIGR01682">
    <property type="entry name" value="moaD"/>
    <property type="match status" value="1"/>
</dbReference>
<dbReference type="HOGENOM" id="CLU_069141_1_0_0"/>
<dbReference type="Pfam" id="PF02391">
    <property type="entry name" value="MoaE"/>
    <property type="match status" value="1"/>
</dbReference>
<sequence length="226" mass="24988">MRVNVRLFAVYRERVGRAHLELDLPEGATVRQAKTALEAQYPGLSLEGGMVAVNQEFASGTTPLREGDELAFLPPVSGGGEPMDAYGLTEAPIDTDRWVRWATEPPYGAVVTFLGTTRSPNQGRTVRYLEYEAYSGMAERVLGQIIAEMRARWPLGKIAIWHRVGRVLPGEASIAIIASAPHRPEAFDAVRYAIDRVKLILPVWKKEVLEDGSVWVEGQADPAHRI</sequence>
<dbReference type="Gene3D" id="3.90.1170.40">
    <property type="entry name" value="Molybdopterin biosynthesis MoaE subunit"/>
    <property type="match status" value="1"/>
</dbReference>
<accession>F2NNP7</accession>
<dbReference type="PANTHER" id="PTHR23404">
    <property type="entry name" value="MOLYBDOPTERIN SYNTHASE RELATED"/>
    <property type="match status" value="1"/>
</dbReference>
<dbReference type="InterPro" id="IPR036563">
    <property type="entry name" value="MoaE_sf"/>
</dbReference>
<dbReference type="Pfam" id="PF02597">
    <property type="entry name" value="ThiS"/>
    <property type="match status" value="1"/>
</dbReference>
<name>F2NNP7_MARHT</name>
<dbReference type="InterPro" id="IPR003749">
    <property type="entry name" value="ThiS/MoaD-like"/>
</dbReference>
<dbReference type="STRING" id="869210.Marky_0307"/>
<gene>
    <name evidence="1" type="ordered locus">Marky_0307</name>
</gene>
<evidence type="ECO:0000313" key="1">
    <source>
        <dbReference type="EMBL" id="AEB11062.1"/>
    </source>
</evidence>
<evidence type="ECO:0000313" key="2">
    <source>
        <dbReference type="Proteomes" id="UP000007030"/>
    </source>
</evidence>
<keyword evidence="2" id="KW-1185">Reference proteome</keyword>
<dbReference type="AlphaFoldDB" id="F2NNP7"/>
<dbReference type="Proteomes" id="UP000007030">
    <property type="component" value="Chromosome"/>
</dbReference>
<dbReference type="InterPro" id="IPR016155">
    <property type="entry name" value="Mopterin_synth/thiamin_S_b"/>
</dbReference>
<dbReference type="KEGG" id="mhd:Marky_0307"/>
<dbReference type="CDD" id="cd00754">
    <property type="entry name" value="Ubl_MoaD"/>
    <property type="match status" value="1"/>
</dbReference>
<reference evidence="1 2" key="1">
    <citation type="journal article" date="2012" name="Stand. Genomic Sci.">
        <title>Complete genome sequence of the aerobic, heterotroph Marinithermus hydrothermalis type strain (T1(T)) from a deep-sea hydrothermal vent chimney.</title>
        <authorList>
            <person name="Copeland A."/>
            <person name="Gu W."/>
            <person name="Yasawong M."/>
            <person name="Lapidus A."/>
            <person name="Lucas S."/>
            <person name="Deshpande S."/>
            <person name="Pagani I."/>
            <person name="Tapia R."/>
            <person name="Cheng J.F."/>
            <person name="Goodwin L.A."/>
            <person name="Pitluck S."/>
            <person name="Liolios K."/>
            <person name="Ivanova N."/>
            <person name="Mavromatis K."/>
            <person name="Mikhailova N."/>
            <person name="Pati A."/>
            <person name="Chen A."/>
            <person name="Palaniappan K."/>
            <person name="Land M."/>
            <person name="Pan C."/>
            <person name="Brambilla E.M."/>
            <person name="Rohde M."/>
            <person name="Tindall B.J."/>
            <person name="Sikorski J."/>
            <person name="Goker M."/>
            <person name="Detter J.C."/>
            <person name="Bristow J."/>
            <person name="Eisen J.A."/>
            <person name="Markowitz V."/>
            <person name="Hugenholtz P."/>
            <person name="Kyrpides N.C."/>
            <person name="Klenk H.P."/>
            <person name="Woyke T."/>
        </authorList>
    </citation>
    <scope>NUCLEOTIDE SEQUENCE [LARGE SCALE GENOMIC DNA]</scope>
    <source>
        <strain evidence="2">DSM 14884 / JCM 11576 / T1</strain>
    </source>
</reference>
<dbReference type="eggNOG" id="COG0314">
    <property type="taxonomic scope" value="Bacteria"/>
</dbReference>
<dbReference type="SUPFAM" id="SSF54690">
    <property type="entry name" value="Molybdopterin synthase subunit MoaE"/>
    <property type="match status" value="1"/>
</dbReference>
<protein>
    <submittedName>
        <fullName evidence="1">Molybdopterin converting factor, subunit 1</fullName>
    </submittedName>
</protein>
<dbReference type="eggNOG" id="COG1977">
    <property type="taxonomic scope" value="Bacteria"/>
</dbReference>
<dbReference type="EMBL" id="CP002630">
    <property type="protein sequence ID" value="AEB11062.1"/>
    <property type="molecule type" value="Genomic_DNA"/>
</dbReference>